<name>A0A8J2KCM5_9HEXA</name>
<organism evidence="1 2">
    <name type="scientific">Allacma fusca</name>
    <dbReference type="NCBI Taxonomy" id="39272"/>
    <lineage>
        <taxon>Eukaryota</taxon>
        <taxon>Metazoa</taxon>
        <taxon>Ecdysozoa</taxon>
        <taxon>Arthropoda</taxon>
        <taxon>Hexapoda</taxon>
        <taxon>Collembola</taxon>
        <taxon>Symphypleona</taxon>
        <taxon>Sminthuridae</taxon>
        <taxon>Allacma</taxon>
    </lineage>
</organism>
<evidence type="ECO:0000313" key="1">
    <source>
        <dbReference type="EMBL" id="CAG7785917.1"/>
    </source>
</evidence>
<proteinExistence type="predicted"/>
<dbReference type="Proteomes" id="UP000708208">
    <property type="component" value="Unassembled WGS sequence"/>
</dbReference>
<gene>
    <name evidence="1" type="ORF">AFUS01_LOCUS24512</name>
</gene>
<dbReference type="EMBL" id="CAJVCH010307076">
    <property type="protein sequence ID" value="CAG7785917.1"/>
    <property type="molecule type" value="Genomic_DNA"/>
</dbReference>
<evidence type="ECO:0000313" key="2">
    <source>
        <dbReference type="Proteomes" id="UP000708208"/>
    </source>
</evidence>
<reference evidence="1" key="1">
    <citation type="submission" date="2021-06" db="EMBL/GenBank/DDBJ databases">
        <authorList>
            <person name="Hodson N. C."/>
            <person name="Mongue J. A."/>
            <person name="Jaron S. K."/>
        </authorList>
    </citation>
    <scope>NUCLEOTIDE SEQUENCE</scope>
</reference>
<comment type="caution">
    <text evidence="1">The sequence shown here is derived from an EMBL/GenBank/DDBJ whole genome shotgun (WGS) entry which is preliminary data.</text>
</comment>
<accession>A0A8J2KCM5</accession>
<protein>
    <submittedName>
        <fullName evidence="1">Uncharacterized protein</fullName>
    </submittedName>
</protein>
<sequence length="87" mass="9942">MKFEDIQDHYTDILAHRYEPSENGKRVACGTTMGKFLVLERDEDRNEVNVRLNVDIPNGEAVLGLDWSHPGVGMRWISVLFRSPSVL</sequence>
<keyword evidence="2" id="KW-1185">Reference proteome</keyword>
<dbReference type="AlphaFoldDB" id="A0A8J2KCM5"/>